<comment type="caution">
    <text evidence="2">The sequence shown here is derived from an EMBL/GenBank/DDBJ whole genome shotgun (WGS) entry which is preliminary data.</text>
</comment>
<accession>A0A835ISK8</accession>
<evidence type="ECO:0000259" key="1">
    <source>
        <dbReference type="PROSITE" id="PS50878"/>
    </source>
</evidence>
<dbReference type="AlphaFoldDB" id="A0A835ISK8"/>
<reference evidence="2 3" key="1">
    <citation type="submission" date="2020-10" db="EMBL/GenBank/DDBJ databases">
        <title>The Coptis chinensis genome and diversification of protoberbering-type alkaloids.</title>
        <authorList>
            <person name="Wang B."/>
            <person name="Shu S."/>
            <person name="Song C."/>
            <person name="Liu Y."/>
        </authorList>
    </citation>
    <scope>NUCLEOTIDE SEQUENCE [LARGE SCALE GENOMIC DNA]</scope>
    <source>
        <strain evidence="2">HL-2020</strain>
        <tissue evidence="2">Leaf</tissue>
    </source>
</reference>
<organism evidence="2 3">
    <name type="scientific">Coptis chinensis</name>
    <dbReference type="NCBI Taxonomy" id="261450"/>
    <lineage>
        <taxon>Eukaryota</taxon>
        <taxon>Viridiplantae</taxon>
        <taxon>Streptophyta</taxon>
        <taxon>Embryophyta</taxon>
        <taxon>Tracheophyta</taxon>
        <taxon>Spermatophyta</taxon>
        <taxon>Magnoliopsida</taxon>
        <taxon>Ranunculales</taxon>
        <taxon>Ranunculaceae</taxon>
        <taxon>Coptidoideae</taxon>
        <taxon>Coptis</taxon>
    </lineage>
</organism>
<dbReference type="PROSITE" id="PS50878">
    <property type="entry name" value="RT_POL"/>
    <property type="match status" value="1"/>
</dbReference>
<sequence length="272" mass="30192">MTVTGLKLQFWALINLIHTMPHIISEADNVALTAITTAQEIKAAVFLLNADSSPGPDGFTGFFFHHCWEIVEYDVVITKILASRLSPLAERIISKEQYGFIPNRNSQQAIGLASELINELKAPRRGGSIAIKIDISQAFDIMDWEFLWAVLQQLGFSGTWIQWIKGAFTTNSLSIMLNGVPQGHFTAQRGLKQGDPLSPLLFALAEDCLSRNISHMVREKKILPMVVNAKYSSPSHLMFADDMFIFSNANLRSIKNLVKILSSIEDSLTGSL</sequence>
<dbReference type="OrthoDB" id="411842at2759"/>
<evidence type="ECO:0000313" key="2">
    <source>
        <dbReference type="EMBL" id="KAF9624335.1"/>
    </source>
</evidence>
<dbReference type="Pfam" id="PF00078">
    <property type="entry name" value="RVT_1"/>
    <property type="match status" value="1"/>
</dbReference>
<gene>
    <name evidence="2" type="ORF">IFM89_009618</name>
</gene>
<dbReference type="Proteomes" id="UP000631114">
    <property type="component" value="Unassembled WGS sequence"/>
</dbReference>
<keyword evidence="3" id="KW-1185">Reference proteome</keyword>
<feature type="domain" description="Reverse transcriptase" evidence="1">
    <location>
        <begin position="1"/>
        <end position="272"/>
    </location>
</feature>
<evidence type="ECO:0000313" key="3">
    <source>
        <dbReference type="Proteomes" id="UP000631114"/>
    </source>
</evidence>
<dbReference type="PANTHER" id="PTHR19446">
    <property type="entry name" value="REVERSE TRANSCRIPTASES"/>
    <property type="match status" value="1"/>
</dbReference>
<dbReference type="EMBL" id="JADFTS010000001">
    <property type="protein sequence ID" value="KAF9624335.1"/>
    <property type="molecule type" value="Genomic_DNA"/>
</dbReference>
<protein>
    <recommendedName>
        <fullName evidence="1">Reverse transcriptase domain-containing protein</fullName>
    </recommendedName>
</protein>
<name>A0A835ISK8_9MAGN</name>
<proteinExistence type="predicted"/>
<dbReference type="SUPFAM" id="SSF56672">
    <property type="entry name" value="DNA/RNA polymerases"/>
    <property type="match status" value="1"/>
</dbReference>
<dbReference type="InterPro" id="IPR000477">
    <property type="entry name" value="RT_dom"/>
</dbReference>
<dbReference type="InterPro" id="IPR043502">
    <property type="entry name" value="DNA/RNA_pol_sf"/>
</dbReference>